<organism evidence="2 3">
    <name type="scientific">Methanomassiliicoccus intestinalis (strain Issoire-Mx1)</name>
    <dbReference type="NCBI Taxonomy" id="1295009"/>
    <lineage>
        <taxon>Archaea</taxon>
        <taxon>Methanobacteriati</taxon>
        <taxon>Thermoplasmatota</taxon>
        <taxon>Thermoplasmata</taxon>
        <taxon>Methanomassiliicoccales</taxon>
        <taxon>Methanomassiliicoccaceae</taxon>
        <taxon>Methanomassiliicoccus</taxon>
    </lineage>
</organism>
<feature type="transmembrane region" description="Helical" evidence="1">
    <location>
        <begin position="940"/>
        <end position="960"/>
    </location>
</feature>
<keyword evidence="1" id="KW-0472">Membrane</keyword>
<keyword evidence="1" id="KW-0812">Transmembrane</keyword>
<dbReference type="KEGG" id="mer:MMINT_00850"/>
<keyword evidence="3" id="KW-1185">Reference proteome</keyword>
<dbReference type="InterPro" id="IPR042229">
    <property type="entry name" value="Listeria/Bacterioides_rpt_sf"/>
</dbReference>
<proteinExistence type="predicted"/>
<dbReference type="Proteomes" id="UP000014070">
    <property type="component" value="Chromosome"/>
</dbReference>
<keyword evidence="1" id="KW-1133">Transmembrane helix</keyword>
<evidence type="ECO:0000313" key="3">
    <source>
        <dbReference type="Proteomes" id="UP000014070"/>
    </source>
</evidence>
<reference evidence="2 3" key="1">
    <citation type="journal article" date="2013" name="Genome Announc.">
        <title>Genome sequence of 'Candidatus Methanomassiliicoccus intestinalis' Issoire-Mx1, a third thermoplasmatales-related methanogenic archaeon from human feces.</title>
        <authorList>
            <person name="Borrel G."/>
            <person name="Harris H.M."/>
            <person name="Parisot N."/>
            <person name="Gaci N."/>
            <person name="Tottey W."/>
            <person name="Mihajlovski A."/>
            <person name="Deane J."/>
            <person name="Gribaldo S."/>
            <person name="Bardot O."/>
            <person name="Peyretaillade E."/>
            <person name="Peyret P."/>
            <person name="O'Toole P.W."/>
            <person name="Brugere J.F."/>
        </authorList>
    </citation>
    <scope>NUCLEOTIDE SEQUENCE [LARGE SCALE GENOMIC DNA]</scope>
    <source>
        <strain evidence="2 3">Issoire-Mx1</strain>
    </source>
</reference>
<dbReference type="EMBL" id="CP005934">
    <property type="protein sequence ID" value="AGN25496.1"/>
    <property type="molecule type" value="Genomic_DNA"/>
</dbReference>
<dbReference type="GeneID" id="41322527"/>
<dbReference type="AlphaFoldDB" id="R9T750"/>
<gene>
    <name evidence="2" type="ORF">MMINT_00850</name>
</gene>
<dbReference type="HOGENOM" id="CLU_306894_0_0_2"/>
<protein>
    <submittedName>
        <fullName evidence="2">Uncharacterized protein</fullName>
    </submittedName>
</protein>
<dbReference type="Gene3D" id="2.60.40.4270">
    <property type="entry name" value="Listeria-Bacteroides repeat domain"/>
    <property type="match status" value="1"/>
</dbReference>
<evidence type="ECO:0000256" key="1">
    <source>
        <dbReference type="SAM" id="Phobius"/>
    </source>
</evidence>
<dbReference type="InParanoid" id="R9T750"/>
<sequence>MKTEKRLTMALSVLVALMMLAVPLASSSNLFVDGGQTNSNGDAPLIGENADKFDWNSVKGNDLKIIETFIVDSQASYDRLIKYYDFDKSDVGTNSDSWADGHQWIAIVYHVPTELTTGTANVPAITFENANIILNNVKVSNTKTITADSANGKITVQFTNFPENLLNADEGGKECQVLVFELGTIAGSDDCLGLSADKYKGEYTTTVKAGTTVSEPSSVVYTDTEYTVNFNLNADGKSLDDVNVNLPGADAFGRYTWHKDADGNIFAIVSGNITIQELIGAFCSANGSDMKVGHSLDAWTSENGQYDNVKYTSGGDLVKGDMTLSAVWTLDSDNYVEVPVNVYVDGTLTGEYTKTYKFDDKDKVVKFDKKSNVIISPSQIPDMDVNGYVVNVTNNNNKLIYTSEVTDANGNKDPKQISVTGSLEVKFTMNTTLYSKITVSSVMFEEDVVLYALNSSDYKYKDVFDALKDTGNIKVGPVNPDNGSYVTSDKYYKITGWNNGSELPDSTRNASADLTLDAELNSYNVVFMVNGKYEVVKVPYGELSDKLCTLDVSGLNRWVSVDMGKYNGATALTPDTFTTFNFNSSTSVKNVETYAGSLKSDEIAAIFVAVFTTQSSTSYAVFDAGNVSDGGKDADFGNKYVDKIIISGENGKNIPLPGVAPSVDAKAILVDWNRTIGSTKTTYTELSKGVTVSDKKVFNNFEKGSVLTYTASWATYASTITLYSGNDVVGVLYVDNGDVNGNIESLTSDIKAIQYKGTIYNGASKLDTVLTAKKDGYALKQWNDADGTKMISYDPSITGEDKSKFDLTKDFKSIEGDMSLYAKFDANKYTIVYNSAIAAAINEMTQTGYVDDALKLLSEATFNNEGHKLLSWNTRADGLGDSYKLGADFTLTGAQFEDLKDKSGEVSITLYAIWDSAQGSGDNPSGNTDGDNDNSNTDTYLLAGILVVIIILIIVVAVVLRKKN</sequence>
<accession>R9T750</accession>
<dbReference type="RefSeq" id="WP_020448021.1">
    <property type="nucleotide sequence ID" value="NC_021353.1"/>
</dbReference>
<evidence type="ECO:0000313" key="2">
    <source>
        <dbReference type="EMBL" id="AGN25496.1"/>
    </source>
</evidence>
<name>R9T750_METII</name>